<accession>A0A6L2MNL2</accession>
<sequence length="777" mass="89220">MIVDSIGNGPYVRRMIATPRETDLPVPVSESFHEQTDEELTENDIKRMDADDQVIQTILLGLPEDVYATVDSCRLFNEWEKFMSTDGESIESYYHQFMKLMNDLKRNKHFPENIASNLKFLNNLQPEWKRHVTIVLRTKNLHEVDFTQNYDFLKMKQDEVNKLRAERLVKSHDPLGLMAHSQKSYNVPKTYNDQSSSSTHLEQSFPINNKYNLQPSLNQNFMQPPMNSLEDINDPTEAMNAALIFFAKAFQLTTPTNNNQRTSSNPHNSQIAQPVINMSQDRQIQNVGGNGGNQFGQYTGQVAQNQQWYNAWQNGIANQNGTGNVVAVRAEGIGNRNQARCYNYRGLGHIARNCTARPRRRDAAYLQTQLLIAQKEEAGIQLQVEEFDFMAVVENKKLRHDFKTREDKFLDKEVDLEAKIKDLENILLKRDQTVQTMHMLNPKPDSFYHSNQKITLGYPNPSYLKKAQLKQQSLYNGNMLLEEHDPPAVYDSEETLKLAQERVFVPQTTKSKEKLFLSNVSNMVTVSKTISIPNEDLSDDTTPSVAQKFLNGVKSSLMTLQHVVKQKMTLEIHNWSSSAHKEVHKIISYEIAPIINQVDARVQNFEIQFLQEAAKFVRDFKSLAKEADESLDKQKSLELKIKRLLKASVSHDIMSIVKNGFVDVPSDLQTELDQVSKIVELEFQVVNYEREISHLKTSYKNLFDSITSNWVHAKLHNLIYENAQLRARVFENTFESMNNTSRTSVTPHVDKPKLSAVTPHSKKLYASIPSHFVPQPR</sequence>
<dbReference type="AlphaFoldDB" id="A0A6L2MNL2"/>
<evidence type="ECO:0008006" key="2">
    <source>
        <dbReference type="Google" id="ProtNLM"/>
    </source>
</evidence>
<proteinExistence type="predicted"/>
<reference evidence="1" key="1">
    <citation type="journal article" date="2019" name="Sci. Rep.">
        <title>Draft genome of Tanacetum cinerariifolium, the natural source of mosquito coil.</title>
        <authorList>
            <person name="Yamashiro T."/>
            <person name="Shiraishi A."/>
            <person name="Satake H."/>
            <person name="Nakayama K."/>
        </authorList>
    </citation>
    <scope>NUCLEOTIDE SEQUENCE</scope>
</reference>
<protein>
    <recommendedName>
        <fullName evidence="2">CCHC-type domain-containing protein</fullName>
    </recommendedName>
</protein>
<organism evidence="1">
    <name type="scientific">Tanacetum cinerariifolium</name>
    <name type="common">Dalmatian daisy</name>
    <name type="synonym">Chrysanthemum cinerariifolium</name>
    <dbReference type="NCBI Taxonomy" id="118510"/>
    <lineage>
        <taxon>Eukaryota</taxon>
        <taxon>Viridiplantae</taxon>
        <taxon>Streptophyta</taxon>
        <taxon>Embryophyta</taxon>
        <taxon>Tracheophyta</taxon>
        <taxon>Spermatophyta</taxon>
        <taxon>Magnoliopsida</taxon>
        <taxon>eudicotyledons</taxon>
        <taxon>Gunneridae</taxon>
        <taxon>Pentapetalae</taxon>
        <taxon>asterids</taxon>
        <taxon>campanulids</taxon>
        <taxon>Asterales</taxon>
        <taxon>Asteraceae</taxon>
        <taxon>Asteroideae</taxon>
        <taxon>Anthemideae</taxon>
        <taxon>Anthemidinae</taxon>
        <taxon>Tanacetum</taxon>
    </lineage>
</organism>
<name>A0A6L2MNL2_TANCI</name>
<evidence type="ECO:0000313" key="1">
    <source>
        <dbReference type="EMBL" id="GEU75310.1"/>
    </source>
</evidence>
<comment type="caution">
    <text evidence="1">The sequence shown here is derived from an EMBL/GenBank/DDBJ whole genome shotgun (WGS) entry which is preliminary data.</text>
</comment>
<dbReference type="EMBL" id="BKCJ010007058">
    <property type="protein sequence ID" value="GEU75310.1"/>
    <property type="molecule type" value="Genomic_DNA"/>
</dbReference>
<gene>
    <name evidence="1" type="ORF">Tci_047288</name>
</gene>